<feature type="compositionally biased region" description="Basic and acidic residues" evidence="1">
    <location>
        <begin position="640"/>
        <end position="656"/>
    </location>
</feature>
<dbReference type="PANTHER" id="PTHR16021:SF23">
    <property type="entry name" value="FI18411P1-RELATED"/>
    <property type="match status" value="1"/>
</dbReference>
<feature type="compositionally biased region" description="Polar residues" evidence="1">
    <location>
        <begin position="380"/>
        <end position="403"/>
    </location>
</feature>
<dbReference type="PANTHER" id="PTHR16021">
    <property type="entry name" value="MANSC DOMAIN CONTAINING PROTEIN 1"/>
    <property type="match status" value="1"/>
</dbReference>
<feature type="compositionally biased region" description="Polar residues" evidence="1">
    <location>
        <begin position="765"/>
        <end position="779"/>
    </location>
</feature>
<dbReference type="OrthoDB" id="3270840at2759"/>
<name>A0A8H5LIQ1_9AGAR</name>
<proteinExistence type="predicted"/>
<dbReference type="AlphaFoldDB" id="A0A8H5LIQ1"/>
<dbReference type="InterPro" id="IPR052660">
    <property type="entry name" value="Erythrocyte_Invasion_ImmMod"/>
</dbReference>
<feature type="region of interest" description="Disordered" evidence="1">
    <location>
        <begin position="1100"/>
        <end position="1257"/>
    </location>
</feature>
<feature type="compositionally biased region" description="Low complexity" evidence="1">
    <location>
        <begin position="678"/>
        <end position="689"/>
    </location>
</feature>
<keyword evidence="3" id="KW-1185">Reference proteome</keyword>
<dbReference type="Proteomes" id="UP000559256">
    <property type="component" value="Unassembled WGS sequence"/>
</dbReference>
<dbReference type="EMBL" id="JAACJM010000049">
    <property type="protein sequence ID" value="KAF5358584.1"/>
    <property type="molecule type" value="Genomic_DNA"/>
</dbReference>
<feature type="compositionally biased region" description="Basic and acidic residues" evidence="1">
    <location>
        <begin position="589"/>
        <end position="598"/>
    </location>
</feature>
<feature type="compositionally biased region" description="Polar residues" evidence="1">
    <location>
        <begin position="509"/>
        <end position="519"/>
    </location>
</feature>
<feature type="compositionally biased region" description="Polar residues" evidence="1">
    <location>
        <begin position="1"/>
        <end position="11"/>
    </location>
</feature>
<feature type="compositionally biased region" description="Low complexity" evidence="1">
    <location>
        <begin position="432"/>
        <end position="447"/>
    </location>
</feature>
<feature type="compositionally biased region" description="Low complexity" evidence="1">
    <location>
        <begin position="1044"/>
        <end position="1058"/>
    </location>
</feature>
<feature type="region of interest" description="Disordered" evidence="1">
    <location>
        <begin position="586"/>
        <end position="605"/>
    </location>
</feature>
<feature type="region of interest" description="Disordered" evidence="1">
    <location>
        <begin position="244"/>
        <end position="270"/>
    </location>
</feature>
<reference evidence="2 3" key="1">
    <citation type="journal article" date="2020" name="ISME J.">
        <title>Uncovering the hidden diversity of litter-decomposition mechanisms in mushroom-forming fungi.</title>
        <authorList>
            <person name="Floudas D."/>
            <person name="Bentzer J."/>
            <person name="Ahren D."/>
            <person name="Johansson T."/>
            <person name="Persson P."/>
            <person name="Tunlid A."/>
        </authorList>
    </citation>
    <scope>NUCLEOTIDE SEQUENCE [LARGE SCALE GENOMIC DNA]</scope>
    <source>
        <strain evidence="2 3">CBS 291.85</strain>
    </source>
</reference>
<feature type="compositionally biased region" description="Polar residues" evidence="1">
    <location>
        <begin position="1175"/>
        <end position="1185"/>
    </location>
</feature>
<protein>
    <submittedName>
        <fullName evidence="2">Uncharacterized protein</fullName>
    </submittedName>
</protein>
<feature type="compositionally biased region" description="Low complexity" evidence="1">
    <location>
        <begin position="1014"/>
        <end position="1035"/>
    </location>
</feature>
<sequence>MPVIYSYSSSGRTRDGTGAGLRESRGGIPSRSASSRSTYSGTNRNGSASRIGLGRRNSSSVVDGVAAGSGAGSGGDPEPTDADDSIVLSDLVRTGEASRLRRRGAMRLDHYHRDSLPPNENPSSGTRSTGLGSRASTSSLRSMEPFLSVLRANPTRTIPARLDTSSNPSQGDDWVQPATLRRSSVNIASTRGNPDPWDIESESYTYSLFCGYELEPGTEEYAAYEERWAEEEFIRKQMCSEPFTPSPFPLLPPSTSTSPKGKEKAMPSSPPRVNGCGALLHLRAAPRARMGVWMAKTEATEAVVALDPDLFVDPDSDASSRFSLGGSSNTPESRAASAVVKVVKSACGCIREGVGCAACGNPLGTRYKPCKTAVESIFSNTGSSRSRNADTSVSGLPLPSQNLGRPEGPQGPAYWRTSSSLSQLHPEPPISSTPSSQTSSPSPTNSTDHPYSIYTFFSSAVSSSPRFSFPSPRNSNTTSTSSSRPSTSRYPSNLSNASSNSNTSSATTRPSIFTHTNSRIGPGSLPLPSRTSSSSLTPISPYVLVPSSTSDAPPIMPTPSSAVTASALNISSNVPVSMPYPAAVTERASGNRDEHDDSDRDDDDVVVRAETGREIRNRPSIASLASTVTVVSEDGANGNDRSERRDGELEGERLSREGRLPISDILEIEAVEIESELSTSTSSPSTATPYPNFPSAVESQAETSASGHQDGAHEDDEVGRRAGRPLPRRRARIGEDEAEEALRRVYGAQDSDEMLLHMLTGNFTLQGDDQGSSPRSSARTILPVPDSPVSISATEDERGGLGDGEVDAPGQAPGTAVESVVNVTGPSVDETPIAAAVDSMPLLSELQSTSIDSSRPTANAVPGLETTTSSRPSSSTSSVPSALPEAGRQTGVVVPDSPGFTAPVSLTTPIPTTPSLHHMLEPDVMHSVSENMENVELRAGAELTAQGTSQGVEENSDLSQATDLDMGTVHTHHVLALVRRARQQAQERREVMLDLLMGATPYIRDGTGLGDNNTTHTRSSSVPSSPSSTTSSLPPLVFPPTPTSPSLSSSPTSSIRSSARMSRLTDLIRNVRVVAETTGMERQREWSAFEEWMSLGENRAHGHAETGQTREAATHRNEDVSRDGFEFDSDTESELEGRIMIRQSGPPTSFMSRVRPRRDFEADGDDDEGDEDSWSLPSMPSLQDVSDSDDGMPGVWEDSSDDDEDRSGDIEAEENSREESSRTQLRDGSLDPDGEFLDSLEGDAEDLNKPSEAGRARMGVRVPANIIAGR</sequence>
<accession>A0A8H5LIQ1</accession>
<feature type="compositionally biased region" description="Low complexity" evidence="1">
    <location>
        <begin position="123"/>
        <end position="139"/>
    </location>
</feature>
<feature type="compositionally biased region" description="Low complexity" evidence="1">
    <location>
        <begin position="866"/>
        <end position="881"/>
    </location>
</feature>
<organism evidence="2 3">
    <name type="scientific">Tetrapyrgos nigripes</name>
    <dbReference type="NCBI Taxonomy" id="182062"/>
    <lineage>
        <taxon>Eukaryota</taxon>
        <taxon>Fungi</taxon>
        <taxon>Dikarya</taxon>
        <taxon>Basidiomycota</taxon>
        <taxon>Agaricomycotina</taxon>
        <taxon>Agaricomycetes</taxon>
        <taxon>Agaricomycetidae</taxon>
        <taxon>Agaricales</taxon>
        <taxon>Marasmiineae</taxon>
        <taxon>Marasmiaceae</taxon>
        <taxon>Tetrapyrgos</taxon>
    </lineage>
</organism>
<feature type="compositionally biased region" description="Low complexity" evidence="1">
    <location>
        <begin position="521"/>
        <end position="538"/>
    </location>
</feature>
<feature type="compositionally biased region" description="Polar residues" evidence="1">
    <location>
        <begin position="697"/>
        <end position="707"/>
    </location>
</feature>
<feature type="compositionally biased region" description="Basic and acidic residues" evidence="1">
    <location>
        <begin position="1246"/>
        <end position="1255"/>
    </location>
</feature>
<evidence type="ECO:0000313" key="2">
    <source>
        <dbReference type="EMBL" id="KAF5358584.1"/>
    </source>
</evidence>
<feature type="compositionally biased region" description="Acidic residues" evidence="1">
    <location>
        <begin position="1230"/>
        <end position="1245"/>
    </location>
</feature>
<evidence type="ECO:0000313" key="3">
    <source>
        <dbReference type="Proteomes" id="UP000559256"/>
    </source>
</evidence>
<feature type="compositionally biased region" description="Low complexity" evidence="1">
    <location>
        <begin position="26"/>
        <end position="41"/>
    </location>
</feature>
<gene>
    <name evidence="2" type="ORF">D9758_007718</name>
</gene>
<feature type="compositionally biased region" description="Basic and acidic residues" evidence="1">
    <location>
        <begin position="106"/>
        <end position="115"/>
    </location>
</feature>
<feature type="compositionally biased region" description="Basic and acidic residues" evidence="1">
    <location>
        <begin position="1214"/>
        <end position="1229"/>
    </location>
</feature>
<feature type="region of interest" description="Disordered" evidence="1">
    <location>
        <begin position="465"/>
        <end position="538"/>
    </location>
</feature>
<feature type="compositionally biased region" description="Acidic residues" evidence="1">
    <location>
        <begin position="1198"/>
        <end position="1213"/>
    </location>
</feature>
<feature type="compositionally biased region" description="Basic and acidic residues" evidence="1">
    <location>
        <begin position="1112"/>
        <end position="1125"/>
    </location>
</feature>
<evidence type="ECO:0000256" key="1">
    <source>
        <dbReference type="SAM" id="MobiDB-lite"/>
    </source>
</evidence>
<comment type="caution">
    <text evidence="2">The sequence shown here is derived from an EMBL/GenBank/DDBJ whole genome shotgun (WGS) entry which is preliminary data.</text>
</comment>
<feature type="region of interest" description="Disordered" evidence="1">
    <location>
        <begin position="1"/>
        <end position="139"/>
    </location>
</feature>
<feature type="region of interest" description="Disordered" evidence="1">
    <location>
        <begin position="765"/>
        <end position="813"/>
    </location>
</feature>
<feature type="region of interest" description="Disordered" evidence="1">
    <location>
        <begin position="627"/>
        <end position="656"/>
    </location>
</feature>
<feature type="compositionally biased region" description="Basic residues" evidence="1">
    <location>
        <begin position="721"/>
        <end position="731"/>
    </location>
</feature>
<feature type="region of interest" description="Disordered" evidence="1">
    <location>
        <begin position="849"/>
        <end position="898"/>
    </location>
</feature>
<feature type="region of interest" description="Disordered" evidence="1">
    <location>
        <begin position="676"/>
        <end position="738"/>
    </location>
</feature>
<feature type="compositionally biased region" description="Acidic residues" evidence="1">
    <location>
        <begin position="1162"/>
        <end position="1173"/>
    </location>
</feature>
<feature type="compositionally biased region" description="Low complexity" evidence="1">
    <location>
        <begin position="465"/>
        <end position="508"/>
    </location>
</feature>
<feature type="region of interest" description="Disordered" evidence="1">
    <location>
        <begin position="380"/>
        <end position="447"/>
    </location>
</feature>
<feature type="region of interest" description="Disordered" evidence="1">
    <location>
        <begin position="1005"/>
        <end position="1061"/>
    </location>
</feature>